<feature type="domain" description="PDZ" evidence="2">
    <location>
        <begin position="104"/>
        <end position="172"/>
    </location>
</feature>
<evidence type="ECO:0000313" key="3">
    <source>
        <dbReference type="EMBL" id="TWT62976.1"/>
    </source>
</evidence>
<sequence precursor="true">MSRFTLTLIALAALTTFTTAAQAGGCSKGGYKKGYGGNYGGNYGGHYGGGNYGYKKTYHNDHYVKPVYAKPIVHEVVIEKPVYREVIVEKPVIIEKPVCPAPLPSLGFFGVMCPEGMLIKEIQPNSEACRLGLAPGDVIKMFDDIRIICEDDWTHALKCSGKVACLKVIPCGQHTILEYHAQLAPGLAY</sequence>
<dbReference type="RefSeq" id="WP_146504776.1">
    <property type="nucleotide sequence ID" value="NZ_SJPG01000001.1"/>
</dbReference>
<organism evidence="3 4">
    <name type="scientific">Rubinisphaera italica</name>
    <dbReference type="NCBI Taxonomy" id="2527969"/>
    <lineage>
        <taxon>Bacteria</taxon>
        <taxon>Pseudomonadati</taxon>
        <taxon>Planctomycetota</taxon>
        <taxon>Planctomycetia</taxon>
        <taxon>Planctomycetales</taxon>
        <taxon>Planctomycetaceae</taxon>
        <taxon>Rubinisphaera</taxon>
    </lineage>
</organism>
<dbReference type="SUPFAM" id="SSF50156">
    <property type="entry name" value="PDZ domain-like"/>
    <property type="match status" value="1"/>
</dbReference>
<evidence type="ECO:0000256" key="1">
    <source>
        <dbReference type="SAM" id="SignalP"/>
    </source>
</evidence>
<dbReference type="InterPro" id="IPR036034">
    <property type="entry name" value="PDZ_sf"/>
</dbReference>
<proteinExistence type="predicted"/>
<evidence type="ECO:0000313" key="4">
    <source>
        <dbReference type="Proteomes" id="UP000316095"/>
    </source>
</evidence>
<accession>A0A5C5XIF5</accession>
<protein>
    <recommendedName>
        <fullName evidence="2">PDZ domain-containing protein</fullName>
    </recommendedName>
</protein>
<dbReference type="InterPro" id="IPR001478">
    <property type="entry name" value="PDZ"/>
</dbReference>
<reference evidence="3 4" key="1">
    <citation type="submission" date="2019-02" db="EMBL/GenBank/DDBJ databases">
        <title>Deep-cultivation of Planctomycetes and their phenomic and genomic characterization uncovers novel biology.</title>
        <authorList>
            <person name="Wiegand S."/>
            <person name="Jogler M."/>
            <person name="Boedeker C."/>
            <person name="Pinto D."/>
            <person name="Vollmers J."/>
            <person name="Rivas-Marin E."/>
            <person name="Kohn T."/>
            <person name="Peeters S.H."/>
            <person name="Heuer A."/>
            <person name="Rast P."/>
            <person name="Oberbeckmann S."/>
            <person name="Bunk B."/>
            <person name="Jeske O."/>
            <person name="Meyerdierks A."/>
            <person name="Storesund J.E."/>
            <person name="Kallscheuer N."/>
            <person name="Luecker S."/>
            <person name="Lage O.M."/>
            <person name="Pohl T."/>
            <person name="Merkel B.J."/>
            <person name="Hornburger P."/>
            <person name="Mueller R.-W."/>
            <person name="Bruemmer F."/>
            <person name="Labrenz M."/>
            <person name="Spormann A.M."/>
            <person name="Op Den Camp H."/>
            <person name="Overmann J."/>
            <person name="Amann R."/>
            <person name="Jetten M.S.M."/>
            <person name="Mascher T."/>
            <person name="Medema M.H."/>
            <person name="Devos D.P."/>
            <person name="Kaster A.-K."/>
            <person name="Ovreas L."/>
            <person name="Rohde M."/>
            <person name="Galperin M.Y."/>
            <person name="Jogler C."/>
        </authorList>
    </citation>
    <scope>NUCLEOTIDE SEQUENCE [LARGE SCALE GENOMIC DNA]</scope>
    <source>
        <strain evidence="3 4">Pan54</strain>
    </source>
</reference>
<gene>
    <name evidence="3" type="ORF">Pan54_37270</name>
</gene>
<dbReference type="Proteomes" id="UP000316095">
    <property type="component" value="Unassembled WGS sequence"/>
</dbReference>
<keyword evidence="1" id="KW-0732">Signal</keyword>
<dbReference type="SMART" id="SM00228">
    <property type="entry name" value="PDZ"/>
    <property type="match status" value="1"/>
</dbReference>
<name>A0A5C5XIF5_9PLAN</name>
<dbReference type="AlphaFoldDB" id="A0A5C5XIF5"/>
<dbReference type="Gene3D" id="2.30.42.10">
    <property type="match status" value="1"/>
</dbReference>
<dbReference type="EMBL" id="SJPG01000001">
    <property type="protein sequence ID" value="TWT62976.1"/>
    <property type="molecule type" value="Genomic_DNA"/>
</dbReference>
<feature type="chain" id="PRO_5023105007" description="PDZ domain-containing protein" evidence="1">
    <location>
        <begin position="24"/>
        <end position="189"/>
    </location>
</feature>
<feature type="signal peptide" evidence="1">
    <location>
        <begin position="1"/>
        <end position="23"/>
    </location>
</feature>
<dbReference type="OrthoDB" id="217188at2"/>
<keyword evidence="4" id="KW-1185">Reference proteome</keyword>
<comment type="caution">
    <text evidence="3">The sequence shown here is derived from an EMBL/GenBank/DDBJ whole genome shotgun (WGS) entry which is preliminary data.</text>
</comment>
<evidence type="ECO:0000259" key="2">
    <source>
        <dbReference type="SMART" id="SM00228"/>
    </source>
</evidence>